<keyword evidence="3" id="KW-1185">Reference proteome</keyword>
<gene>
    <name evidence="2" type="ORF">ABH943_007281</name>
</gene>
<comment type="caution">
    <text evidence="2">The sequence shown here is derived from an EMBL/GenBank/DDBJ whole genome shotgun (WGS) entry which is preliminary data.</text>
</comment>
<sequence>MEMTMLNVEMTMLNETDEVRALFSDLIGKKLGESFFTDAIVLHNRRVDAVSGAMSSSIGTSGRYRGRGISPFKPRKATRCRRPTPVKYRVHPLRETRVQ</sequence>
<feature type="region of interest" description="Disordered" evidence="1">
    <location>
        <begin position="52"/>
        <end position="82"/>
    </location>
</feature>
<evidence type="ECO:0000313" key="2">
    <source>
        <dbReference type="EMBL" id="MFK4447245.1"/>
    </source>
</evidence>
<reference evidence="2 3" key="2">
    <citation type="submission" date="2024-11" db="EMBL/GenBank/DDBJ databases">
        <title>Using genomics to understand microbial adaptation to soil warming.</title>
        <authorList>
            <person name="Deangelis K.M. PhD."/>
        </authorList>
    </citation>
    <scope>NUCLEOTIDE SEQUENCE [LARGE SCALE GENOMIC DNA]</scope>
    <source>
        <strain evidence="2 3">GAS97</strain>
    </source>
</reference>
<feature type="compositionally biased region" description="Basic residues" evidence="1">
    <location>
        <begin position="73"/>
        <end position="82"/>
    </location>
</feature>
<evidence type="ECO:0000256" key="1">
    <source>
        <dbReference type="SAM" id="MobiDB-lite"/>
    </source>
</evidence>
<protein>
    <submittedName>
        <fullName evidence="2">Uncharacterized protein</fullName>
    </submittedName>
</protein>
<proteinExistence type="predicted"/>
<evidence type="ECO:0000313" key="3">
    <source>
        <dbReference type="Proteomes" id="UP001620514"/>
    </source>
</evidence>
<name>A0ABW8MU53_9BURK</name>
<accession>A0ABW8MU53</accession>
<reference evidence="2 3" key="1">
    <citation type="submission" date="2024-10" db="EMBL/GenBank/DDBJ databases">
        <authorList>
            <person name="Deangelis K."/>
            <person name="Huntemann M."/>
            <person name="Clum A."/>
            <person name="Wang J."/>
            <person name="Palaniappan K."/>
            <person name="Ritter S."/>
            <person name="Chen I.-M."/>
            <person name="Stamatis D."/>
            <person name="Reddy T."/>
            <person name="O'Malley R."/>
            <person name="Daum C."/>
            <person name="Ng V."/>
            <person name="Ivanova N."/>
            <person name="Kyrpides N."/>
            <person name="Woyke T."/>
        </authorList>
    </citation>
    <scope>NUCLEOTIDE SEQUENCE [LARGE SCALE GENOMIC DNA]</scope>
    <source>
        <strain evidence="2 3">GAS97</strain>
    </source>
</reference>
<dbReference type="Proteomes" id="UP001620514">
    <property type="component" value="Unassembled WGS sequence"/>
</dbReference>
<organism evidence="2 3">
    <name type="scientific">Caballeronia udeis</name>
    <dbReference type="NCBI Taxonomy" id="1232866"/>
    <lineage>
        <taxon>Bacteria</taxon>
        <taxon>Pseudomonadati</taxon>
        <taxon>Pseudomonadota</taxon>
        <taxon>Betaproteobacteria</taxon>
        <taxon>Burkholderiales</taxon>
        <taxon>Burkholderiaceae</taxon>
        <taxon>Caballeronia</taxon>
    </lineage>
</organism>
<dbReference type="EMBL" id="JBIYDN010000033">
    <property type="protein sequence ID" value="MFK4447245.1"/>
    <property type="molecule type" value="Genomic_DNA"/>
</dbReference>